<evidence type="ECO:0000259" key="22">
    <source>
        <dbReference type="PROSITE" id="PS50011"/>
    </source>
</evidence>
<dbReference type="SUPFAM" id="SSF50998">
    <property type="entry name" value="Quinoprotein alcohol dehydrogenase-like"/>
    <property type="match status" value="1"/>
</dbReference>
<keyword evidence="25" id="KW-1185">Reference proteome</keyword>
<dbReference type="Gene3D" id="2.130.10.10">
    <property type="entry name" value="YVTN repeat-like/Quinoprotein amine dehydrogenase"/>
    <property type="match status" value="1"/>
</dbReference>
<dbReference type="InterPro" id="IPR038357">
    <property type="entry name" value="KEN_sf"/>
</dbReference>
<dbReference type="GO" id="GO:0005524">
    <property type="term" value="F:ATP binding"/>
    <property type="evidence" value="ECO:0007669"/>
    <property type="project" value="UniProtKB-KW"/>
</dbReference>
<dbReference type="Pfam" id="PF00069">
    <property type="entry name" value="Pkinase"/>
    <property type="match status" value="1"/>
</dbReference>
<dbReference type="GO" id="GO:0004674">
    <property type="term" value="F:protein serine/threonine kinase activity"/>
    <property type="evidence" value="ECO:0007669"/>
    <property type="project" value="UniProtKB-KW"/>
</dbReference>
<keyword evidence="12" id="KW-0256">Endoplasmic reticulum</keyword>
<feature type="domain" description="KEN" evidence="23">
    <location>
        <begin position="765"/>
        <end position="893"/>
    </location>
</feature>
<protein>
    <recommendedName>
        <fullName evidence="3">non-specific serine/threonine protein kinase</fullName>
        <ecNumber evidence="3">2.7.11.1</ecNumber>
    </recommendedName>
</protein>
<dbReference type="GO" id="GO:0080090">
    <property type="term" value="P:regulation of primary metabolic process"/>
    <property type="evidence" value="ECO:0007669"/>
    <property type="project" value="UniProtKB-ARBA"/>
</dbReference>
<evidence type="ECO:0000256" key="9">
    <source>
        <dbReference type="ARBA" id="ARBA00022741"/>
    </source>
</evidence>
<feature type="compositionally biased region" description="Basic residues" evidence="19">
    <location>
        <begin position="950"/>
        <end position="959"/>
    </location>
</feature>
<feature type="chain" id="PRO_5044810413" description="non-specific serine/threonine protein kinase" evidence="21">
    <location>
        <begin position="27"/>
        <end position="1049"/>
    </location>
</feature>
<keyword evidence="7 20" id="KW-0812">Transmembrane</keyword>
<comment type="cofactor">
    <cofactor evidence="1">
        <name>Mg(2+)</name>
        <dbReference type="ChEBI" id="CHEBI:18420"/>
    </cofactor>
</comment>
<keyword evidence="16" id="KW-0511">Multifunctional enzyme</keyword>
<dbReference type="Gene3D" id="3.30.200.20">
    <property type="entry name" value="Phosphorylase Kinase, domain 1"/>
    <property type="match status" value="1"/>
</dbReference>
<dbReference type="GO" id="GO:0016787">
    <property type="term" value="F:hydrolase activity"/>
    <property type="evidence" value="ECO:0007669"/>
    <property type="project" value="UniProtKB-KW"/>
</dbReference>
<feature type="signal peptide" evidence="21">
    <location>
        <begin position="1"/>
        <end position="26"/>
    </location>
</feature>
<keyword evidence="15 20" id="KW-0472">Membrane</keyword>
<evidence type="ECO:0000256" key="16">
    <source>
        <dbReference type="ARBA" id="ARBA00023268"/>
    </source>
</evidence>
<dbReference type="InterPro" id="IPR015943">
    <property type="entry name" value="WD40/YVTN_repeat-like_dom_sf"/>
</dbReference>
<feature type="domain" description="Protein kinase" evidence="22">
    <location>
        <begin position="504"/>
        <end position="762"/>
    </location>
</feature>
<dbReference type="PROSITE" id="PS00108">
    <property type="entry name" value="PROTEIN_KINASE_ST"/>
    <property type="match status" value="1"/>
</dbReference>
<dbReference type="Gene3D" id="1.10.510.10">
    <property type="entry name" value="Transferase(Phosphotransferase) domain 1"/>
    <property type="match status" value="1"/>
</dbReference>
<evidence type="ECO:0000256" key="14">
    <source>
        <dbReference type="ARBA" id="ARBA00022989"/>
    </source>
</evidence>
<feature type="region of interest" description="Disordered" evidence="19">
    <location>
        <begin position="938"/>
        <end position="959"/>
    </location>
</feature>
<evidence type="ECO:0000256" key="19">
    <source>
        <dbReference type="SAM" id="MobiDB-lite"/>
    </source>
</evidence>
<dbReference type="CDD" id="cd10422">
    <property type="entry name" value="RNase_Ire1"/>
    <property type="match status" value="1"/>
</dbReference>
<evidence type="ECO:0000256" key="6">
    <source>
        <dbReference type="ARBA" id="ARBA00022679"/>
    </source>
</evidence>
<evidence type="ECO:0000256" key="5">
    <source>
        <dbReference type="ARBA" id="ARBA00022553"/>
    </source>
</evidence>
<keyword evidence="8 21" id="KW-0732">Signal</keyword>
<feature type="region of interest" description="Disordered" evidence="19">
    <location>
        <begin position="325"/>
        <end position="346"/>
    </location>
</feature>
<keyword evidence="10" id="KW-0418">Kinase</keyword>
<proteinExistence type="predicted"/>
<dbReference type="InterPro" id="IPR010513">
    <property type="entry name" value="KEN_dom"/>
</dbReference>
<evidence type="ECO:0000256" key="4">
    <source>
        <dbReference type="ARBA" id="ARBA00022527"/>
    </source>
</evidence>
<dbReference type="InterPro" id="IPR008271">
    <property type="entry name" value="Ser/Thr_kinase_AS"/>
</dbReference>
<dbReference type="InterPro" id="IPR018391">
    <property type="entry name" value="PQQ_b-propeller_rpt"/>
</dbReference>
<gene>
    <name evidence="24" type="ORF">TKK_003647</name>
</gene>
<dbReference type="Gene3D" id="1.20.1440.180">
    <property type="entry name" value="KEN domain"/>
    <property type="match status" value="1"/>
</dbReference>
<evidence type="ECO:0000256" key="8">
    <source>
        <dbReference type="ARBA" id="ARBA00022729"/>
    </source>
</evidence>
<evidence type="ECO:0000256" key="12">
    <source>
        <dbReference type="ARBA" id="ARBA00022824"/>
    </source>
</evidence>
<evidence type="ECO:0000256" key="15">
    <source>
        <dbReference type="ARBA" id="ARBA00023136"/>
    </source>
</evidence>
<evidence type="ECO:0000256" key="21">
    <source>
        <dbReference type="SAM" id="SignalP"/>
    </source>
</evidence>
<evidence type="ECO:0000256" key="20">
    <source>
        <dbReference type="SAM" id="Phobius"/>
    </source>
</evidence>
<dbReference type="PROSITE" id="PS50011">
    <property type="entry name" value="PROTEIN_KINASE_DOM"/>
    <property type="match status" value="1"/>
</dbReference>
<dbReference type="SMART" id="SM00564">
    <property type="entry name" value="PQQ"/>
    <property type="match status" value="4"/>
</dbReference>
<evidence type="ECO:0000256" key="3">
    <source>
        <dbReference type="ARBA" id="ARBA00012513"/>
    </source>
</evidence>
<feature type="region of interest" description="Disordered" evidence="19">
    <location>
        <begin position="1024"/>
        <end position="1049"/>
    </location>
</feature>
<dbReference type="PROSITE" id="PS51392">
    <property type="entry name" value="KEN"/>
    <property type="match status" value="1"/>
</dbReference>
<keyword evidence="6" id="KW-0808">Transferase</keyword>
<dbReference type="PANTHER" id="PTHR13954:SF6">
    <property type="entry name" value="NON-SPECIFIC SERINE_THREONINE PROTEIN KINASE"/>
    <property type="match status" value="1"/>
</dbReference>
<dbReference type="SUPFAM" id="SSF56112">
    <property type="entry name" value="Protein kinase-like (PK-like)"/>
    <property type="match status" value="1"/>
</dbReference>
<keyword evidence="14 20" id="KW-1133">Transmembrane helix</keyword>
<dbReference type="GO" id="GO:0034976">
    <property type="term" value="P:response to endoplasmic reticulum stress"/>
    <property type="evidence" value="ECO:0007669"/>
    <property type="project" value="UniProtKB-ARBA"/>
</dbReference>
<evidence type="ECO:0000256" key="18">
    <source>
        <dbReference type="ARBA" id="ARBA00048679"/>
    </source>
</evidence>
<dbReference type="AlphaFoldDB" id="A0ABD2XFV3"/>
<dbReference type="InterPro" id="IPR011009">
    <property type="entry name" value="Kinase-like_dom_sf"/>
</dbReference>
<feature type="compositionally biased region" description="Basic and acidic residues" evidence="19">
    <location>
        <begin position="330"/>
        <end position="345"/>
    </location>
</feature>
<evidence type="ECO:0000256" key="1">
    <source>
        <dbReference type="ARBA" id="ARBA00001946"/>
    </source>
</evidence>
<evidence type="ECO:0000256" key="13">
    <source>
        <dbReference type="ARBA" id="ARBA00022840"/>
    </source>
</evidence>
<evidence type="ECO:0000256" key="17">
    <source>
        <dbReference type="ARBA" id="ARBA00047899"/>
    </source>
</evidence>
<evidence type="ECO:0000313" key="24">
    <source>
        <dbReference type="EMBL" id="KAL3403723.1"/>
    </source>
</evidence>
<keyword evidence="13" id="KW-0067">ATP-binding</keyword>
<comment type="subcellular location">
    <subcellularLocation>
        <location evidence="2">Endoplasmic reticulum membrane</location>
        <topology evidence="2">Single-pass type I membrane protein</topology>
    </subcellularLocation>
</comment>
<keyword evidence="9" id="KW-0547">Nucleotide-binding</keyword>
<dbReference type="SMART" id="SM00580">
    <property type="entry name" value="PUG"/>
    <property type="match status" value="1"/>
</dbReference>
<dbReference type="GO" id="GO:0005789">
    <property type="term" value="C:endoplasmic reticulum membrane"/>
    <property type="evidence" value="ECO:0007669"/>
    <property type="project" value="UniProtKB-SubCell"/>
</dbReference>
<sequence>MYRARTRKMNKLFYQTLLSFVCCALGQQTSQNSSPTGLMPDQDDALLMFSTLDGSLIAIEQKTGDIRWQQYHEPAVKVPTDSLHETMPYFLPDPKDGSLYLYGPETEVLKKLPFTIPQLVASSPCRSSDGILYTGRKIDTWFSVDSQTGEREQLLGFSKATNTCPVDTKNAIFVGRTEYNIMMIDSKHKDRKWNVTFYDYSAGKMDPKLVENYDFAHFTSSSMGQVITLDRFGNILWNIDLGSPVIAAYTVSKDGLITIPFSSVSDNTLNLLMKKISVNPKDFELYPTLYIGEHRHGLYALPSLSDTSTPTISSKSGQLLLEGPLSSHFQKNDSENKEKNSKEESAGSNVLIDIIPIGHYEVPPEYQPHNQPLQITGRSDPIIYNNNNNIINASKINDLSSDDDKRLNETLQSKEWLKAFSVSYAGAKKWLNQQENKGFKITFIILFGCVFMMFWYMNAQFREIQHLSQNSRENSRTDSNSNNGSFYAPEEIGEGLVRVGKITINASGLLGKGCDGTFVYRGEFDGRPVAVKRLLPECFTFADREVALLRESDAHANVVRYFCTEQDKLFRYIALELAEATLQDYVLGTYDRSKISAKDILKQATKGLAHLHSLDIVHRDIKPHNVLLSMPGPRGDVRAMISDFGLCKKLQTGRMSFSRRSGVTGTEGWIAPEMLNGERTTTAVDVFSLGCVFYFVLSEGKHPFGDSVRRQANILGHEMDLSELKNIPEYDKNMGLLLIKAMIDDDPVYRPPARAIEDHPIFWDAAQILTFFQDVSDRVEKDVSESPALQALERGYRRVVQGDWRVHIDPEVASDLRKYRSYQGESVRDLLRALRNKKHHYRELTLEAQQSLGEIPTKFTDYWLSRFPYLLTHTWCAMQPFRHEPMFRNYYHELYAFGTDDQYEEDPAETERLALVLKLNEERINTANAVNSRTVHKDENGKIDWSPSRVRNRNRKKKEEHRKKWFDKIEAKKLEKERLRTLKKLEGANSDLVEMDTENSEAVEMKAENSEVVEVKAENSEVVEVKAENSETSNEVTEHPDCDLIPENS</sequence>
<dbReference type="InterPro" id="IPR000719">
    <property type="entry name" value="Prot_kinase_dom"/>
</dbReference>
<dbReference type="InterPro" id="IPR045133">
    <property type="entry name" value="IRE1/2-like"/>
</dbReference>
<dbReference type="GO" id="GO:0010468">
    <property type="term" value="P:regulation of gene expression"/>
    <property type="evidence" value="ECO:0007669"/>
    <property type="project" value="UniProtKB-ARBA"/>
</dbReference>
<feature type="transmembrane region" description="Helical" evidence="20">
    <location>
        <begin position="438"/>
        <end position="457"/>
    </location>
</feature>
<dbReference type="CDD" id="cd09769">
    <property type="entry name" value="Luminal_IRE1"/>
    <property type="match status" value="1"/>
</dbReference>
<dbReference type="PANTHER" id="PTHR13954">
    <property type="entry name" value="IRE1-RELATED"/>
    <property type="match status" value="1"/>
</dbReference>
<organism evidence="24 25">
    <name type="scientific">Trichogramma kaykai</name>
    <dbReference type="NCBI Taxonomy" id="54128"/>
    <lineage>
        <taxon>Eukaryota</taxon>
        <taxon>Metazoa</taxon>
        <taxon>Ecdysozoa</taxon>
        <taxon>Arthropoda</taxon>
        <taxon>Hexapoda</taxon>
        <taxon>Insecta</taxon>
        <taxon>Pterygota</taxon>
        <taxon>Neoptera</taxon>
        <taxon>Endopterygota</taxon>
        <taxon>Hymenoptera</taxon>
        <taxon>Apocrita</taxon>
        <taxon>Proctotrupomorpha</taxon>
        <taxon>Chalcidoidea</taxon>
        <taxon>Trichogrammatidae</taxon>
        <taxon>Trichogramma</taxon>
    </lineage>
</organism>
<keyword evidence="5" id="KW-0597">Phosphoprotein</keyword>
<keyword evidence="11" id="KW-0378">Hydrolase</keyword>
<dbReference type="FunFam" id="1.20.1440.180:FF:000001">
    <property type="entry name" value="Serine/threonine-protein kinase/endoribonuclease IRE1"/>
    <property type="match status" value="1"/>
</dbReference>
<keyword evidence="4" id="KW-0723">Serine/threonine-protein kinase</keyword>
<dbReference type="CDD" id="cd13982">
    <property type="entry name" value="STKc_IRE1"/>
    <property type="match status" value="1"/>
</dbReference>
<evidence type="ECO:0000259" key="23">
    <source>
        <dbReference type="PROSITE" id="PS51392"/>
    </source>
</evidence>
<comment type="catalytic activity">
    <reaction evidence="17">
        <text>L-threonyl-[protein] + ATP = O-phospho-L-threonyl-[protein] + ADP + H(+)</text>
        <dbReference type="Rhea" id="RHEA:46608"/>
        <dbReference type="Rhea" id="RHEA-COMP:11060"/>
        <dbReference type="Rhea" id="RHEA-COMP:11605"/>
        <dbReference type="ChEBI" id="CHEBI:15378"/>
        <dbReference type="ChEBI" id="CHEBI:30013"/>
        <dbReference type="ChEBI" id="CHEBI:30616"/>
        <dbReference type="ChEBI" id="CHEBI:61977"/>
        <dbReference type="ChEBI" id="CHEBI:456216"/>
        <dbReference type="EC" id="2.7.11.1"/>
    </reaction>
</comment>
<dbReference type="Proteomes" id="UP001627154">
    <property type="component" value="Unassembled WGS sequence"/>
</dbReference>
<evidence type="ECO:0000256" key="10">
    <source>
        <dbReference type="ARBA" id="ARBA00022777"/>
    </source>
</evidence>
<evidence type="ECO:0000256" key="11">
    <source>
        <dbReference type="ARBA" id="ARBA00022801"/>
    </source>
</evidence>
<evidence type="ECO:0000256" key="2">
    <source>
        <dbReference type="ARBA" id="ARBA00004115"/>
    </source>
</evidence>
<name>A0ABD2XFV3_9HYME</name>
<accession>A0ABD2XFV3</accession>
<dbReference type="SMART" id="SM00220">
    <property type="entry name" value="S_TKc"/>
    <property type="match status" value="1"/>
</dbReference>
<evidence type="ECO:0000256" key="7">
    <source>
        <dbReference type="ARBA" id="ARBA00022692"/>
    </source>
</evidence>
<dbReference type="FunFam" id="3.30.200.20:FF:000077">
    <property type="entry name" value="Putative Serine/threonine-protein kinase/endoribonuclease IRE1"/>
    <property type="match status" value="1"/>
</dbReference>
<dbReference type="Pfam" id="PF06479">
    <property type="entry name" value="Ribonuc_2-5A"/>
    <property type="match status" value="1"/>
</dbReference>
<comment type="caution">
    <text evidence="24">The sequence shown here is derived from an EMBL/GenBank/DDBJ whole genome shotgun (WGS) entry which is preliminary data.</text>
</comment>
<dbReference type="EMBL" id="JBJJXI010000029">
    <property type="protein sequence ID" value="KAL3403723.1"/>
    <property type="molecule type" value="Genomic_DNA"/>
</dbReference>
<comment type="catalytic activity">
    <reaction evidence="18">
        <text>L-seryl-[protein] + ATP = O-phospho-L-seryl-[protein] + ADP + H(+)</text>
        <dbReference type="Rhea" id="RHEA:17989"/>
        <dbReference type="Rhea" id="RHEA-COMP:9863"/>
        <dbReference type="Rhea" id="RHEA-COMP:11604"/>
        <dbReference type="ChEBI" id="CHEBI:15378"/>
        <dbReference type="ChEBI" id="CHEBI:29999"/>
        <dbReference type="ChEBI" id="CHEBI:30616"/>
        <dbReference type="ChEBI" id="CHEBI:83421"/>
        <dbReference type="ChEBI" id="CHEBI:456216"/>
        <dbReference type="EC" id="2.7.11.1"/>
    </reaction>
</comment>
<reference evidence="24 25" key="1">
    <citation type="journal article" date="2024" name="bioRxiv">
        <title>A reference genome for Trichogramma kaykai: A tiny desert-dwelling parasitoid wasp with competing sex-ratio distorters.</title>
        <authorList>
            <person name="Culotta J."/>
            <person name="Lindsey A.R."/>
        </authorList>
    </citation>
    <scope>NUCLEOTIDE SEQUENCE [LARGE SCALE GENOMIC DNA]</scope>
    <source>
        <strain evidence="24 25">KSX58</strain>
    </source>
</reference>
<dbReference type="InterPro" id="IPR011047">
    <property type="entry name" value="Quinoprotein_ADH-like_sf"/>
</dbReference>
<dbReference type="EC" id="2.7.11.1" evidence="3"/>
<evidence type="ECO:0000313" key="25">
    <source>
        <dbReference type="Proteomes" id="UP001627154"/>
    </source>
</evidence>